<gene>
    <name evidence="1" type="ORF">GCM10022409_16450</name>
</gene>
<dbReference type="EMBL" id="BAABDK010000013">
    <property type="protein sequence ID" value="GAA4032872.1"/>
    <property type="molecule type" value="Genomic_DNA"/>
</dbReference>
<keyword evidence="2" id="KW-1185">Reference proteome</keyword>
<name>A0ABP7TXT6_9BACT</name>
<evidence type="ECO:0000313" key="2">
    <source>
        <dbReference type="Proteomes" id="UP001501469"/>
    </source>
</evidence>
<protein>
    <submittedName>
        <fullName evidence="1">Uncharacterized protein</fullName>
    </submittedName>
</protein>
<sequence length="75" mass="8614">MAEVGSAEVTRDPKYERCVPPTRGWPMSSIFKKRIYHLRPAAPMSTSRHIAQQANHVPVNQRCQELRMARAAYYA</sequence>
<reference evidence="2" key="1">
    <citation type="journal article" date="2019" name="Int. J. Syst. Evol. Microbiol.">
        <title>The Global Catalogue of Microorganisms (GCM) 10K type strain sequencing project: providing services to taxonomists for standard genome sequencing and annotation.</title>
        <authorList>
            <consortium name="The Broad Institute Genomics Platform"/>
            <consortium name="The Broad Institute Genome Sequencing Center for Infectious Disease"/>
            <person name="Wu L."/>
            <person name="Ma J."/>
        </authorList>
    </citation>
    <scope>NUCLEOTIDE SEQUENCE [LARGE SCALE GENOMIC DNA]</scope>
    <source>
        <strain evidence="2">JCM 17225</strain>
    </source>
</reference>
<comment type="caution">
    <text evidence="1">The sequence shown here is derived from an EMBL/GenBank/DDBJ whole genome shotgun (WGS) entry which is preliminary data.</text>
</comment>
<proteinExistence type="predicted"/>
<dbReference type="Proteomes" id="UP001501469">
    <property type="component" value="Unassembled WGS sequence"/>
</dbReference>
<organism evidence="1 2">
    <name type="scientific">Hymenobacter glaciei</name>
    <dbReference type="NCBI Taxonomy" id="877209"/>
    <lineage>
        <taxon>Bacteria</taxon>
        <taxon>Pseudomonadati</taxon>
        <taxon>Bacteroidota</taxon>
        <taxon>Cytophagia</taxon>
        <taxon>Cytophagales</taxon>
        <taxon>Hymenobacteraceae</taxon>
        <taxon>Hymenobacter</taxon>
    </lineage>
</organism>
<accession>A0ABP7TXT6</accession>
<evidence type="ECO:0000313" key="1">
    <source>
        <dbReference type="EMBL" id="GAA4032872.1"/>
    </source>
</evidence>